<dbReference type="InterPro" id="IPR002915">
    <property type="entry name" value="DeoC/FbaB/LacD_aldolase"/>
</dbReference>
<keyword evidence="4" id="KW-0456">Lyase</keyword>
<dbReference type="STRING" id="45074.Lsan_3591"/>
<evidence type="ECO:0000313" key="9">
    <source>
        <dbReference type="EMBL" id="KTD53181.1"/>
    </source>
</evidence>
<comment type="catalytic activity">
    <reaction evidence="8">
        <text>2-deoxy-D-ribose 5-phosphate = D-glyceraldehyde 3-phosphate + acetaldehyde</text>
        <dbReference type="Rhea" id="RHEA:12821"/>
        <dbReference type="ChEBI" id="CHEBI:15343"/>
        <dbReference type="ChEBI" id="CHEBI:59776"/>
        <dbReference type="ChEBI" id="CHEBI:62877"/>
        <dbReference type="EC" id="4.1.2.4"/>
    </reaction>
</comment>
<dbReference type="AlphaFoldDB" id="A0A0W0Y8B2"/>
<evidence type="ECO:0000256" key="6">
    <source>
        <dbReference type="ARBA" id="ARBA00031814"/>
    </source>
</evidence>
<evidence type="ECO:0000256" key="4">
    <source>
        <dbReference type="ARBA" id="ARBA00023239"/>
    </source>
</evidence>
<dbReference type="GO" id="GO:0016052">
    <property type="term" value="P:carbohydrate catabolic process"/>
    <property type="evidence" value="ECO:0007669"/>
    <property type="project" value="TreeGrafter"/>
</dbReference>
<keyword evidence="5" id="KW-0704">Schiff base</keyword>
<evidence type="ECO:0000256" key="3">
    <source>
        <dbReference type="ARBA" id="ARBA00012515"/>
    </source>
</evidence>
<evidence type="ECO:0000256" key="2">
    <source>
        <dbReference type="ARBA" id="ARBA00009473"/>
    </source>
</evidence>
<dbReference type="InterPro" id="IPR011343">
    <property type="entry name" value="DeoC"/>
</dbReference>
<evidence type="ECO:0000256" key="8">
    <source>
        <dbReference type="ARBA" id="ARBA00048791"/>
    </source>
</evidence>
<dbReference type="EC" id="4.1.2.4" evidence="3"/>
<sequence>MTVENHLNEVMEKLLDHFPRQFITVEQLIHSIDLTLLDEHATTEALSQLKQDAQQNQVAALCIYMQHLPEIMPQDSINTATVINFPQGIEALDVSLASVEKAALLGATEIDYVLPYSMYLGGQTQKALHQCLTIAQLCKQHKLVLKIILESGAFPNLQAIYTISRELIELECDFIKTSTGKIAQGASLSAALAILSAIKDTNTSCGIKISGGIKKPQQAFYYAVLAELMIDKPINKNWFRIGASSLLGELLKTN</sequence>
<dbReference type="EMBL" id="LNYU01000091">
    <property type="protein sequence ID" value="KTD53181.1"/>
    <property type="molecule type" value="Genomic_DNA"/>
</dbReference>
<proteinExistence type="inferred from homology"/>
<dbReference type="OrthoDB" id="6579831at2"/>
<evidence type="ECO:0000256" key="7">
    <source>
        <dbReference type="ARBA" id="ARBA00032755"/>
    </source>
</evidence>
<dbReference type="RefSeq" id="WP_058515503.1">
    <property type="nucleotide sequence ID" value="NZ_CAAAIH010000015.1"/>
</dbReference>
<dbReference type="GO" id="GO:0004139">
    <property type="term" value="F:deoxyribose-phosphate aldolase activity"/>
    <property type="evidence" value="ECO:0007669"/>
    <property type="project" value="UniProtKB-EC"/>
</dbReference>
<dbReference type="PANTHER" id="PTHR10889:SF3">
    <property type="entry name" value="DEOXYRIBOSE-PHOSPHATE ALDOLASE"/>
    <property type="match status" value="1"/>
</dbReference>
<dbReference type="SUPFAM" id="SSF51569">
    <property type="entry name" value="Aldolase"/>
    <property type="match status" value="1"/>
</dbReference>
<evidence type="ECO:0000313" key="10">
    <source>
        <dbReference type="Proteomes" id="UP000054703"/>
    </source>
</evidence>
<dbReference type="PIRSF" id="PIRSF001357">
    <property type="entry name" value="DeoC"/>
    <property type="match status" value="1"/>
</dbReference>
<gene>
    <name evidence="9" type="primary">deoC</name>
    <name evidence="9" type="ORF">Lsan_3591</name>
</gene>
<dbReference type="InterPro" id="IPR013785">
    <property type="entry name" value="Aldolase_TIM"/>
</dbReference>
<dbReference type="GO" id="GO:0009264">
    <property type="term" value="P:deoxyribonucleotide catabolic process"/>
    <property type="evidence" value="ECO:0007669"/>
    <property type="project" value="InterPro"/>
</dbReference>
<dbReference type="Proteomes" id="UP000054703">
    <property type="component" value="Unassembled WGS sequence"/>
</dbReference>
<organism evidence="9 10">
    <name type="scientific">Legionella santicrucis</name>
    <dbReference type="NCBI Taxonomy" id="45074"/>
    <lineage>
        <taxon>Bacteria</taxon>
        <taxon>Pseudomonadati</taxon>
        <taxon>Pseudomonadota</taxon>
        <taxon>Gammaproteobacteria</taxon>
        <taxon>Legionellales</taxon>
        <taxon>Legionellaceae</taxon>
        <taxon>Legionella</taxon>
    </lineage>
</organism>
<dbReference type="PANTHER" id="PTHR10889">
    <property type="entry name" value="DEOXYRIBOSE-PHOSPHATE ALDOLASE"/>
    <property type="match status" value="1"/>
</dbReference>
<comment type="caution">
    <text evidence="9">The sequence shown here is derived from an EMBL/GenBank/DDBJ whole genome shotgun (WGS) entry which is preliminary data.</text>
</comment>
<accession>A0A0W0Y8B2</accession>
<protein>
    <recommendedName>
        <fullName evidence="3">deoxyribose-phosphate aldolase</fullName>
        <ecNumber evidence="3">4.1.2.4</ecNumber>
    </recommendedName>
    <alternativeName>
        <fullName evidence="7">2-deoxy-D-ribose 5-phosphate aldolase</fullName>
    </alternativeName>
    <alternativeName>
        <fullName evidence="6">Phosphodeoxyriboaldolase</fullName>
    </alternativeName>
</protein>
<evidence type="ECO:0000256" key="5">
    <source>
        <dbReference type="ARBA" id="ARBA00023270"/>
    </source>
</evidence>
<dbReference type="GO" id="GO:0005737">
    <property type="term" value="C:cytoplasm"/>
    <property type="evidence" value="ECO:0007669"/>
    <property type="project" value="InterPro"/>
</dbReference>
<dbReference type="Pfam" id="PF01791">
    <property type="entry name" value="DeoC"/>
    <property type="match status" value="1"/>
</dbReference>
<dbReference type="Gene3D" id="3.20.20.70">
    <property type="entry name" value="Aldolase class I"/>
    <property type="match status" value="1"/>
</dbReference>
<comment type="pathway">
    <text evidence="1">Carbohydrate degradation; 2-deoxy-D-ribose 1-phosphate degradation; D-glyceraldehyde 3-phosphate and acetaldehyde from 2-deoxy-alpha-D-ribose 1-phosphate: step 2/2.</text>
</comment>
<dbReference type="SMART" id="SM01133">
    <property type="entry name" value="DeoC"/>
    <property type="match status" value="1"/>
</dbReference>
<keyword evidence="10" id="KW-1185">Reference proteome</keyword>
<name>A0A0W0Y8B2_9GAMM</name>
<evidence type="ECO:0000256" key="1">
    <source>
        <dbReference type="ARBA" id="ARBA00004816"/>
    </source>
</evidence>
<comment type="similarity">
    <text evidence="2">Belongs to the DeoC/FbaB aldolase family. DeoC type 2 subfamily.</text>
</comment>
<dbReference type="PATRIC" id="fig|45074.5.peg.3860"/>
<reference evidence="9 10" key="1">
    <citation type="submission" date="2015-11" db="EMBL/GenBank/DDBJ databases">
        <title>Genomic analysis of 38 Legionella species identifies large and diverse effector repertoires.</title>
        <authorList>
            <person name="Burstein D."/>
            <person name="Amaro F."/>
            <person name="Zusman T."/>
            <person name="Lifshitz Z."/>
            <person name="Cohen O."/>
            <person name="Gilbert J.A."/>
            <person name="Pupko T."/>
            <person name="Shuman H.A."/>
            <person name="Segal G."/>
        </authorList>
    </citation>
    <scope>NUCLEOTIDE SEQUENCE [LARGE SCALE GENOMIC DNA]</scope>
    <source>
        <strain evidence="9 10">SC-63-C7</strain>
    </source>
</reference>